<comment type="cofactor">
    <cofactor evidence="12">
        <name>Zn(2+)</name>
        <dbReference type="ChEBI" id="CHEBI:29105"/>
    </cofactor>
    <text evidence="12">Binds 2 Zn(2+) ions per subunit.</text>
</comment>
<feature type="binding site" evidence="11">
    <location>
        <position position="499"/>
    </location>
    <ligand>
        <name>L-methionine</name>
        <dbReference type="ChEBI" id="CHEBI:57844"/>
    </ligand>
</feature>
<sequence>MVTATNLGYPYVGAKRELKKLVESFWSAKISEDELRTGYSKIQESHWKLQQEKGIQHIPSGEYTLYDRVLDTAQQFGAIPQRYQHIKSPLEQFFAMGRGLQRAATATSEKVDVPAMEMKKWFDTNYHFIVPEFEADQKFTLQNPRAVEQFKAAKALGIHTRPVLVGPITFLHLGKAAKGTEDFETLSLLPKVLPLYIELIKQLEAAGADWVQIDEPVLILDLDANVKLALEKAYKTIKAQTNIKVLVAAYFGRIENNVYAIKDNVDAIHLDLVRAPEELDIVLPLLKENQVLSLGLVDGRNIWINNLSKSIELAEKAVKALGQDRVFIAPSCSLAHSPFSTTFEKKIQAKNPELFSWLSYAAEKCSEVSIIAKALNQGRESVKEALAANAAAIESRRTSPQTKNPIVRERVAKIPTEAWKRPSPFAVRREAQVKKLNLPLFPTTTIGSFPQTKDIRVARQKYAKGELSQADYDVFIKAEMKKVVEFQERVGLDVLVHGEPERNDMVEHFGHLLHGYDFTENGWVVSYGSRCVKPPVIFGDVSRRQPMTIDEIVYAQSLTKLPMKGMLTGPVTMMKWSFVRDDIPANELCAQIALALRDEVVDLETAGIPCIQVDEPAIREGLPIRRADWDSYLEWSVGSFRLSTAGVRDETQIHTHMCYSDFNDIFDAIAALDADVITIENSKSDEKLLKIFETKQYTNEIGPGLYDIHSPRVPSYEEMKTRFGDMLKYLPEHLLWVNPDCGLKSRGWPEVEAALVNMVAVAKYYRSLKATNA</sequence>
<keyword evidence="10" id="KW-0486">Methionine biosynthesis</keyword>
<reference evidence="17" key="1">
    <citation type="submission" date="2015-06" db="EMBL/GenBank/DDBJ databases">
        <title>Expansion of signal transduction pathways in fungi by whole-genome duplication.</title>
        <authorList>
            <consortium name="DOE Joint Genome Institute"/>
            <person name="Corrochano L.M."/>
            <person name="Kuo A."/>
            <person name="Marcet-Houben M."/>
            <person name="Polaino S."/>
            <person name="Salamov A."/>
            <person name="Villalobos J.M."/>
            <person name="Alvarez M.I."/>
            <person name="Avalos J."/>
            <person name="Benito E.P."/>
            <person name="Benoit I."/>
            <person name="Burger G."/>
            <person name="Camino L.P."/>
            <person name="Canovas D."/>
            <person name="Cerda-Olmedo E."/>
            <person name="Cheng J.-F."/>
            <person name="Dominguez A."/>
            <person name="Elias M."/>
            <person name="Eslava A.P."/>
            <person name="Glaser F."/>
            <person name="Grimwood J."/>
            <person name="Gutierrez G."/>
            <person name="Heitman J."/>
            <person name="Henrissat B."/>
            <person name="Iturriaga E.A."/>
            <person name="Lang B.F."/>
            <person name="Lavin J.L."/>
            <person name="Lee S."/>
            <person name="Li W."/>
            <person name="Lindquist E."/>
            <person name="Lopez-Garcia S."/>
            <person name="Luque E.M."/>
            <person name="Marcos A.T."/>
            <person name="Martin J."/>
            <person name="McCluskey K."/>
            <person name="Medina H.R."/>
            <person name="Miralles-Duran A."/>
            <person name="Miyazaki A."/>
            <person name="Munoz-Torres E."/>
            <person name="Oguiza J.A."/>
            <person name="Ohm R."/>
            <person name="Olmedo M."/>
            <person name="Orejas M."/>
            <person name="Ortiz-Castellanos L."/>
            <person name="Pisabarro A.G."/>
            <person name="Rodriguez-Romero J."/>
            <person name="Ruiz-Herrera J."/>
            <person name="Ruiz-Vazquez R."/>
            <person name="Sanz C."/>
            <person name="Schackwitz W."/>
            <person name="Schmutz J."/>
            <person name="Shahriari M."/>
            <person name="Shelest E."/>
            <person name="Silva-Franco F."/>
            <person name="Soanes D."/>
            <person name="Syed K."/>
            <person name="Tagua V.G."/>
            <person name="Talbot N.J."/>
            <person name="Thon M."/>
            <person name="De vries R.P."/>
            <person name="Wiebenga A."/>
            <person name="Yadav J.S."/>
            <person name="Braun E.L."/>
            <person name="Baker S."/>
            <person name="Garre V."/>
            <person name="Horwitz B."/>
            <person name="Torres-Martinez S."/>
            <person name="Idnurm A."/>
            <person name="Herrera-Estrella A."/>
            <person name="Gabaldon T."/>
            <person name="Grigoriev I.V."/>
        </authorList>
    </citation>
    <scope>NUCLEOTIDE SEQUENCE [LARGE SCALE GENOMIC DNA]</scope>
    <source>
        <strain evidence="17">NRRL 1555(-)</strain>
    </source>
</reference>
<feature type="binding site" evidence="12">
    <location>
        <position position="741"/>
    </location>
    <ligand>
        <name>Zn(2+)</name>
        <dbReference type="ChEBI" id="CHEBI:29105"/>
        <label>1</label>
        <note>catalytic</note>
    </ligand>
</feature>
<dbReference type="NCBIfam" id="NF003556">
    <property type="entry name" value="PRK05222.1"/>
    <property type="match status" value="1"/>
</dbReference>
<keyword evidence="8 12" id="KW-0479">Metal-binding</keyword>
<feature type="binding site" evidence="11">
    <location>
        <position position="576"/>
    </location>
    <ligand>
        <name>5-methyltetrahydropteroyltri-L-glutamate</name>
        <dbReference type="ChEBI" id="CHEBI:58207"/>
    </ligand>
</feature>
<evidence type="ECO:0000256" key="9">
    <source>
        <dbReference type="ARBA" id="ARBA00022833"/>
    </source>
</evidence>
<dbReference type="Gene3D" id="3.20.20.210">
    <property type="match status" value="2"/>
</dbReference>
<dbReference type="EMBL" id="KV440975">
    <property type="protein sequence ID" value="OAD76651.1"/>
    <property type="molecule type" value="Genomic_DNA"/>
</dbReference>
<dbReference type="GO" id="GO:0009086">
    <property type="term" value="P:methionine biosynthetic process"/>
    <property type="evidence" value="ECO:0007669"/>
    <property type="project" value="UniProtKB-KW"/>
</dbReference>
<evidence type="ECO:0000256" key="13">
    <source>
        <dbReference type="PIRSR" id="PIRSR000382-3"/>
    </source>
</evidence>
<evidence type="ECO:0000313" key="17">
    <source>
        <dbReference type="Proteomes" id="UP000077315"/>
    </source>
</evidence>
<dbReference type="InterPro" id="IPR006276">
    <property type="entry name" value="Cobalamin-indep_Met_synthase"/>
</dbReference>
<feature type="domain" description="Cobalamin-independent methionine synthase MetE N-terminal" evidence="15">
    <location>
        <begin position="4"/>
        <end position="319"/>
    </location>
</feature>
<feature type="binding site" evidence="12">
    <location>
        <position position="656"/>
    </location>
    <ligand>
        <name>Zn(2+)</name>
        <dbReference type="ChEBI" id="CHEBI:29105"/>
        <label>1</label>
        <note>catalytic</note>
    </ligand>
</feature>
<dbReference type="SUPFAM" id="SSF51726">
    <property type="entry name" value="UROD/MetE-like"/>
    <property type="match status" value="2"/>
</dbReference>
<gene>
    <name evidence="16" type="ORF">PHYBLDRAFT_108956</name>
</gene>
<dbReference type="InterPro" id="IPR038071">
    <property type="entry name" value="UROD/MetE-like_sf"/>
</dbReference>
<dbReference type="CDD" id="cd03312">
    <property type="entry name" value="CIMS_N_terminal_like"/>
    <property type="match status" value="1"/>
</dbReference>
<keyword evidence="6" id="KW-0028">Amino-acid biosynthesis</keyword>
<dbReference type="PANTHER" id="PTHR30519">
    <property type="entry name" value="5-METHYLTETRAHYDROPTEROYLTRIGLUTAMATE--HOMOCYSTEINE METHYLTRANSFERASE"/>
    <property type="match status" value="1"/>
</dbReference>
<dbReference type="OrthoDB" id="1053771at2759"/>
<dbReference type="FunCoup" id="A0A163AYV2">
    <property type="interactions" value="216"/>
</dbReference>
<feature type="binding site" evidence="11">
    <location>
        <position position="614"/>
    </location>
    <ligand>
        <name>L-homocysteine</name>
        <dbReference type="ChEBI" id="CHEBI:58199"/>
    </ligand>
</feature>
<evidence type="ECO:0000256" key="6">
    <source>
        <dbReference type="ARBA" id="ARBA00022605"/>
    </source>
</evidence>
<feature type="binding site" evidence="11">
    <location>
        <position position="19"/>
    </location>
    <ligand>
        <name>5-methyltetrahydropteroyltri-L-glutamate</name>
        <dbReference type="ChEBI" id="CHEBI:58207"/>
    </ligand>
</feature>
<dbReference type="RefSeq" id="XP_018294691.1">
    <property type="nucleotide sequence ID" value="XM_018428081.1"/>
</dbReference>
<dbReference type="AlphaFoldDB" id="A0A163AYV2"/>
<dbReference type="GeneID" id="28988987"/>
<feature type="binding site" evidence="11">
    <location>
        <begin position="446"/>
        <end position="448"/>
    </location>
    <ligand>
        <name>L-homocysteine</name>
        <dbReference type="ChEBI" id="CHEBI:58199"/>
    </ligand>
</feature>
<keyword evidence="7" id="KW-0808">Transferase</keyword>
<dbReference type="NCBIfam" id="TIGR01371">
    <property type="entry name" value="met_syn_B12ind"/>
    <property type="match status" value="1"/>
</dbReference>
<dbReference type="STRING" id="763407.A0A163AYV2"/>
<feature type="binding site" evidence="11">
    <location>
        <position position="125"/>
    </location>
    <ligand>
        <name>5-methyltetrahydropteroyltri-L-glutamate</name>
        <dbReference type="ChEBI" id="CHEBI:58207"/>
    </ligand>
</feature>
<evidence type="ECO:0000259" key="14">
    <source>
        <dbReference type="Pfam" id="PF01717"/>
    </source>
</evidence>
<dbReference type="PIRSF" id="PIRSF000382">
    <property type="entry name" value="MeTrfase_B12_ind"/>
    <property type="match status" value="1"/>
</dbReference>
<dbReference type="CDD" id="cd03311">
    <property type="entry name" value="CIMS_C_terminal_like"/>
    <property type="match status" value="1"/>
</dbReference>
<feature type="binding site" evidence="11">
    <location>
        <begin position="446"/>
        <end position="448"/>
    </location>
    <ligand>
        <name>L-methionine</name>
        <dbReference type="ChEBI" id="CHEBI:57844"/>
    </ligand>
</feature>
<dbReference type="GO" id="GO:0032259">
    <property type="term" value="P:methylation"/>
    <property type="evidence" value="ECO:0007669"/>
    <property type="project" value="UniProtKB-KW"/>
</dbReference>
<evidence type="ECO:0000256" key="8">
    <source>
        <dbReference type="ARBA" id="ARBA00022723"/>
    </source>
</evidence>
<comment type="function">
    <text evidence="1">Catalyzes the transfer of a methyl group from 5-methyltetrahydrofolate to homocysteine resulting in methionine formation.</text>
</comment>
<evidence type="ECO:0000256" key="1">
    <source>
        <dbReference type="ARBA" id="ARBA00002777"/>
    </source>
</evidence>
<dbReference type="Pfam" id="PF01717">
    <property type="entry name" value="Meth_synt_2"/>
    <property type="match status" value="1"/>
</dbReference>
<evidence type="ECO:0000259" key="15">
    <source>
        <dbReference type="Pfam" id="PF08267"/>
    </source>
</evidence>
<evidence type="ECO:0000256" key="10">
    <source>
        <dbReference type="ARBA" id="ARBA00023167"/>
    </source>
</evidence>
<evidence type="ECO:0000256" key="7">
    <source>
        <dbReference type="ARBA" id="ARBA00022679"/>
    </source>
</evidence>
<comment type="similarity">
    <text evidence="3">Belongs to the vitamin-B12 independent methionine synthase family.</text>
</comment>
<proteinExistence type="inferred from homology"/>
<dbReference type="GO" id="GO:0008270">
    <property type="term" value="F:zinc ion binding"/>
    <property type="evidence" value="ECO:0007669"/>
    <property type="project" value="InterPro"/>
</dbReference>
<feature type="active site" description="Proton donor" evidence="13">
    <location>
        <position position="709"/>
    </location>
</feature>
<feature type="binding site" evidence="11">
    <location>
        <begin position="530"/>
        <end position="531"/>
    </location>
    <ligand>
        <name>5-methyltetrahydropteroyltri-L-glutamate</name>
        <dbReference type="ChEBI" id="CHEBI:58207"/>
    </ligand>
</feature>
<feature type="domain" description="Cobalamin-independent methionine synthase MetE C-terminal/archaeal" evidence="14">
    <location>
        <begin position="441"/>
        <end position="763"/>
    </location>
</feature>
<evidence type="ECO:0000256" key="5">
    <source>
        <dbReference type="ARBA" id="ARBA00022603"/>
    </source>
</evidence>
<evidence type="ECO:0000256" key="3">
    <source>
        <dbReference type="ARBA" id="ARBA00009553"/>
    </source>
</evidence>
<evidence type="ECO:0000313" key="16">
    <source>
        <dbReference type="EMBL" id="OAD76651.1"/>
    </source>
</evidence>
<keyword evidence="5" id="KW-0489">Methyltransferase</keyword>
<organism evidence="16 17">
    <name type="scientific">Phycomyces blakesleeanus (strain ATCC 8743b / DSM 1359 / FGSC 10004 / NBRC 33097 / NRRL 1555)</name>
    <dbReference type="NCBI Taxonomy" id="763407"/>
    <lineage>
        <taxon>Eukaryota</taxon>
        <taxon>Fungi</taxon>
        <taxon>Fungi incertae sedis</taxon>
        <taxon>Mucoromycota</taxon>
        <taxon>Mucoromycotina</taxon>
        <taxon>Mucoromycetes</taxon>
        <taxon>Mucorales</taxon>
        <taxon>Phycomycetaceae</taxon>
        <taxon>Phycomyces</taxon>
    </lineage>
</organism>
<evidence type="ECO:0000256" key="2">
    <source>
        <dbReference type="ARBA" id="ARBA00004681"/>
    </source>
</evidence>
<feature type="binding site" evidence="11">
    <location>
        <position position="614"/>
    </location>
    <ligand>
        <name>L-methionine</name>
        <dbReference type="ChEBI" id="CHEBI:57844"/>
    </ligand>
</feature>
<feature type="binding site" evidence="12">
    <location>
        <position position="658"/>
    </location>
    <ligand>
        <name>Zn(2+)</name>
        <dbReference type="ChEBI" id="CHEBI:29105"/>
        <label>2</label>
    </ligand>
</feature>
<name>A0A163AYV2_PHYB8</name>
<dbReference type="VEuPathDB" id="FungiDB:PHYBLDRAFT_108956"/>
<dbReference type="UniPathway" id="UPA00051">
    <property type="reaction ID" value="UER00082"/>
</dbReference>
<dbReference type="Proteomes" id="UP000077315">
    <property type="component" value="Unassembled WGS sequence"/>
</dbReference>
<dbReference type="Pfam" id="PF08267">
    <property type="entry name" value="Meth_synt_1"/>
    <property type="match status" value="1"/>
</dbReference>
<feature type="binding site" evidence="12">
    <location>
        <position position="680"/>
    </location>
    <ligand>
        <name>Zn(2+)</name>
        <dbReference type="ChEBI" id="CHEBI:29105"/>
        <label>1</label>
        <note>catalytic</note>
    </ligand>
</feature>
<dbReference type="GO" id="GO:0003871">
    <property type="term" value="F:5-methyltetrahydropteroyltriglutamate-homocysteine S-methyltransferase activity"/>
    <property type="evidence" value="ECO:0007669"/>
    <property type="project" value="UniProtKB-EC"/>
</dbReference>
<dbReference type="HAMAP" id="MF_00172">
    <property type="entry name" value="Meth_synth"/>
    <property type="match status" value="1"/>
</dbReference>
<comment type="pathway">
    <text evidence="2">Amino-acid biosynthesis; L-methionine biosynthesis via de novo pathway; L-methionine from L-homocysteine (MetE route): step 1/1.</text>
</comment>
<evidence type="ECO:0000256" key="12">
    <source>
        <dbReference type="PIRSR" id="PIRSR000382-2"/>
    </source>
</evidence>
<dbReference type="EC" id="2.1.1.14" evidence="4"/>
<keyword evidence="9 12" id="KW-0862">Zinc</keyword>
<dbReference type="InterPro" id="IPR013215">
    <property type="entry name" value="Cbl-indep_Met_Synth_N"/>
</dbReference>
<evidence type="ECO:0000256" key="11">
    <source>
        <dbReference type="PIRSR" id="PIRSR000382-1"/>
    </source>
</evidence>
<accession>A0A163AYV2</accession>
<keyword evidence="17" id="KW-1185">Reference proteome</keyword>
<dbReference type="InParanoid" id="A0A163AYV2"/>
<dbReference type="InterPro" id="IPR002629">
    <property type="entry name" value="Met_Synth_C/arc"/>
</dbReference>
<evidence type="ECO:0000256" key="4">
    <source>
        <dbReference type="ARBA" id="ARBA00012034"/>
    </source>
</evidence>
<protein>
    <recommendedName>
        <fullName evidence="4">5-methyltetrahydropteroyltriglutamate--homocysteine S-methyltransferase</fullName>
        <ecNumber evidence="4">2.1.1.14</ecNumber>
    </recommendedName>
</protein>